<name>A0AA88YS99_PINIB</name>
<keyword evidence="3" id="KW-1185">Reference proteome</keyword>
<sequence>MDTLSPQSVLDHRTRETPGTNVHLIPDRVTRTVSPGRLKSKSASSVTEEEEVELQISQPYRTSFSAITRPVRTKRDRSRSTSPAYSTTSKYEVRPQPLKKPRFPEIRPKTRDIRL</sequence>
<feature type="region of interest" description="Disordered" evidence="1">
    <location>
        <begin position="65"/>
        <end position="115"/>
    </location>
</feature>
<dbReference type="EMBL" id="VSWD01000003">
    <property type="protein sequence ID" value="KAK3105896.1"/>
    <property type="molecule type" value="Genomic_DNA"/>
</dbReference>
<feature type="region of interest" description="Disordered" evidence="1">
    <location>
        <begin position="1"/>
        <end position="52"/>
    </location>
</feature>
<organism evidence="2 3">
    <name type="scientific">Pinctada imbricata</name>
    <name type="common">Atlantic pearl-oyster</name>
    <name type="synonym">Pinctada martensii</name>
    <dbReference type="NCBI Taxonomy" id="66713"/>
    <lineage>
        <taxon>Eukaryota</taxon>
        <taxon>Metazoa</taxon>
        <taxon>Spiralia</taxon>
        <taxon>Lophotrochozoa</taxon>
        <taxon>Mollusca</taxon>
        <taxon>Bivalvia</taxon>
        <taxon>Autobranchia</taxon>
        <taxon>Pteriomorphia</taxon>
        <taxon>Pterioida</taxon>
        <taxon>Pterioidea</taxon>
        <taxon>Pteriidae</taxon>
        <taxon>Pinctada</taxon>
    </lineage>
</organism>
<protein>
    <submittedName>
        <fullName evidence="2">Uncharacterized protein</fullName>
    </submittedName>
</protein>
<comment type="caution">
    <text evidence="2">The sequence shown here is derived from an EMBL/GenBank/DDBJ whole genome shotgun (WGS) entry which is preliminary data.</text>
</comment>
<feature type="compositionally biased region" description="Polar residues" evidence="1">
    <location>
        <begin position="80"/>
        <end position="90"/>
    </location>
</feature>
<evidence type="ECO:0000313" key="3">
    <source>
        <dbReference type="Proteomes" id="UP001186944"/>
    </source>
</evidence>
<dbReference type="AlphaFoldDB" id="A0AA88YS99"/>
<evidence type="ECO:0000313" key="2">
    <source>
        <dbReference type="EMBL" id="KAK3105896.1"/>
    </source>
</evidence>
<reference evidence="2" key="1">
    <citation type="submission" date="2019-08" db="EMBL/GenBank/DDBJ databases">
        <title>The improved chromosome-level genome for the pearl oyster Pinctada fucata martensii using PacBio sequencing and Hi-C.</title>
        <authorList>
            <person name="Zheng Z."/>
        </authorList>
    </citation>
    <scope>NUCLEOTIDE SEQUENCE</scope>
    <source>
        <strain evidence="2">ZZ-2019</strain>
        <tissue evidence="2">Adductor muscle</tissue>
    </source>
</reference>
<accession>A0AA88YS99</accession>
<feature type="compositionally biased region" description="Basic and acidic residues" evidence="1">
    <location>
        <begin position="102"/>
        <end position="115"/>
    </location>
</feature>
<gene>
    <name evidence="2" type="ORF">FSP39_008083</name>
</gene>
<proteinExistence type="predicted"/>
<evidence type="ECO:0000256" key="1">
    <source>
        <dbReference type="SAM" id="MobiDB-lite"/>
    </source>
</evidence>
<dbReference type="Proteomes" id="UP001186944">
    <property type="component" value="Unassembled WGS sequence"/>
</dbReference>